<evidence type="ECO:0000259" key="5">
    <source>
        <dbReference type="PROSITE" id="PS50111"/>
    </source>
</evidence>
<dbReference type="CDD" id="cd11386">
    <property type="entry name" value="MCP_signal"/>
    <property type="match status" value="1"/>
</dbReference>
<feature type="domain" description="Methyl-accepting transducer" evidence="5">
    <location>
        <begin position="255"/>
        <end position="505"/>
    </location>
</feature>
<dbReference type="SMART" id="SM00283">
    <property type="entry name" value="MA"/>
    <property type="match status" value="1"/>
</dbReference>
<dbReference type="Pfam" id="PF00015">
    <property type="entry name" value="MCPsignal"/>
    <property type="match status" value="1"/>
</dbReference>
<dbReference type="Gene3D" id="1.10.287.950">
    <property type="entry name" value="Methyl-accepting chemotaxis protein"/>
    <property type="match status" value="1"/>
</dbReference>
<dbReference type="Pfam" id="PF00672">
    <property type="entry name" value="HAMP"/>
    <property type="match status" value="1"/>
</dbReference>
<feature type="domain" description="HAMP" evidence="6">
    <location>
        <begin position="204"/>
        <end position="257"/>
    </location>
</feature>
<dbReference type="GO" id="GO:0004888">
    <property type="term" value="F:transmembrane signaling receptor activity"/>
    <property type="evidence" value="ECO:0007669"/>
    <property type="project" value="InterPro"/>
</dbReference>
<dbReference type="HOGENOM" id="CLU_000445_107_27_9"/>
<sequence>MRLRLGAKIGAGFAVVLVLTVIVSVISAIEFEKINNSYSEVPIVLKRVLAAEQIKYNVAMQSATIRAYFAYHDIKFMDQCNQYGEENVRIEQQLIREARYEENRRAGEEMLRLSTEYNNIIKDTARLFDQGKIAEGTAQAVDKGVPISKALTEKVTEYTVRREEEISKSSQTVADISGEAKNTVFIISILVFLCGIAVSCFVTRMITKPIKLLTNSAIITSKGDLTARVQNIKGGDEIAELAAAVNEISEAMRQFMLKIKNNAARLAGHSEELMAVGEEASATIEEISGTAQGMAALSEESTAGAETAAEGAEYVKQAAYEGNRSVQDAVVKMGKIQEDTRDLLITVKELGNRSQQIGQVIEVISGIAGQTNLLALNAAIEAARAGEQGRGFAVVAEEVRKLAEQSAESAKQIAGIIEMIQNDMQKANHKMDLGAIEVEEGVKIANRAGVALNRIIELIEQSVESIKQIAEGSKQSSEGTQQLSSATQQVSSTVQQQAAAAQELAGMADELRDMLSGFKL</sequence>
<dbReference type="PRINTS" id="PR00260">
    <property type="entry name" value="CHEMTRNSDUCR"/>
</dbReference>
<dbReference type="PANTHER" id="PTHR32089:SF112">
    <property type="entry name" value="LYSOZYME-LIKE PROTEIN-RELATED"/>
    <property type="match status" value="1"/>
</dbReference>
<accession>C8W1C3</accession>
<dbReference type="Proteomes" id="UP000002217">
    <property type="component" value="Chromosome"/>
</dbReference>
<evidence type="ECO:0000256" key="2">
    <source>
        <dbReference type="ARBA" id="ARBA00029447"/>
    </source>
</evidence>
<evidence type="ECO:0000313" key="7">
    <source>
        <dbReference type="EMBL" id="ACV61568.1"/>
    </source>
</evidence>
<name>C8W1C3_DESAS</name>
<organism evidence="7 8">
    <name type="scientific">Desulfofarcimen acetoxidans (strain ATCC 49208 / DSM 771 / KCTC 5769 / VKM B-1644 / 5575)</name>
    <name type="common">Desulfotomaculum acetoxidans</name>
    <dbReference type="NCBI Taxonomy" id="485916"/>
    <lineage>
        <taxon>Bacteria</taxon>
        <taxon>Bacillati</taxon>
        <taxon>Bacillota</taxon>
        <taxon>Clostridia</taxon>
        <taxon>Eubacteriales</taxon>
        <taxon>Peptococcaceae</taxon>
        <taxon>Desulfofarcimen</taxon>
    </lineage>
</organism>
<keyword evidence="4" id="KW-0812">Transmembrane</keyword>
<dbReference type="GO" id="GO:0016020">
    <property type="term" value="C:membrane"/>
    <property type="evidence" value="ECO:0007669"/>
    <property type="project" value="InterPro"/>
</dbReference>
<dbReference type="SMART" id="SM00304">
    <property type="entry name" value="HAMP"/>
    <property type="match status" value="1"/>
</dbReference>
<proteinExistence type="inferred from homology"/>
<dbReference type="GO" id="GO:0007165">
    <property type="term" value="P:signal transduction"/>
    <property type="evidence" value="ECO:0007669"/>
    <property type="project" value="UniProtKB-KW"/>
</dbReference>
<dbReference type="InterPro" id="IPR004090">
    <property type="entry name" value="Chemotax_Me-accpt_rcpt"/>
</dbReference>
<keyword evidence="8" id="KW-1185">Reference proteome</keyword>
<evidence type="ECO:0000256" key="4">
    <source>
        <dbReference type="SAM" id="Phobius"/>
    </source>
</evidence>
<dbReference type="PANTHER" id="PTHR32089">
    <property type="entry name" value="METHYL-ACCEPTING CHEMOTAXIS PROTEIN MCPB"/>
    <property type="match status" value="1"/>
</dbReference>
<dbReference type="CDD" id="cd06225">
    <property type="entry name" value="HAMP"/>
    <property type="match status" value="1"/>
</dbReference>
<dbReference type="eggNOG" id="COG0840">
    <property type="taxonomic scope" value="Bacteria"/>
</dbReference>
<dbReference type="PROSITE" id="PS50111">
    <property type="entry name" value="CHEMOTAXIS_TRANSDUC_2"/>
    <property type="match status" value="1"/>
</dbReference>
<dbReference type="InterPro" id="IPR004089">
    <property type="entry name" value="MCPsignal_dom"/>
</dbReference>
<dbReference type="PROSITE" id="PS50885">
    <property type="entry name" value="HAMP"/>
    <property type="match status" value="1"/>
</dbReference>
<dbReference type="OrthoDB" id="5392220at2"/>
<dbReference type="KEGG" id="dae:Dtox_0652"/>
<dbReference type="RefSeq" id="WP_015756286.1">
    <property type="nucleotide sequence ID" value="NC_013216.1"/>
</dbReference>
<evidence type="ECO:0000259" key="6">
    <source>
        <dbReference type="PROSITE" id="PS50885"/>
    </source>
</evidence>
<dbReference type="EMBL" id="CP001720">
    <property type="protein sequence ID" value="ACV61568.1"/>
    <property type="molecule type" value="Genomic_DNA"/>
</dbReference>
<keyword evidence="1 3" id="KW-0807">Transducer</keyword>
<comment type="similarity">
    <text evidence="2">Belongs to the methyl-accepting chemotaxis (MCP) protein family.</text>
</comment>
<dbReference type="GO" id="GO:0006935">
    <property type="term" value="P:chemotaxis"/>
    <property type="evidence" value="ECO:0007669"/>
    <property type="project" value="InterPro"/>
</dbReference>
<dbReference type="InterPro" id="IPR003660">
    <property type="entry name" value="HAMP_dom"/>
</dbReference>
<dbReference type="STRING" id="485916.Dtox_0652"/>
<reference evidence="7 8" key="1">
    <citation type="journal article" date="2009" name="Stand. Genomic Sci.">
        <title>Complete genome sequence of Desulfotomaculum acetoxidans type strain (5575).</title>
        <authorList>
            <person name="Spring S."/>
            <person name="Lapidus A."/>
            <person name="Schroder M."/>
            <person name="Gleim D."/>
            <person name="Sims D."/>
            <person name="Meincke L."/>
            <person name="Glavina Del Rio T."/>
            <person name="Tice H."/>
            <person name="Copeland A."/>
            <person name="Cheng J.F."/>
            <person name="Lucas S."/>
            <person name="Chen F."/>
            <person name="Nolan M."/>
            <person name="Bruce D."/>
            <person name="Goodwin L."/>
            <person name="Pitluck S."/>
            <person name="Ivanova N."/>
            <person name="Mavromatis K."/>
            <person name="Mikhailova N."/>
            <person name="Pati A."/>
            <person name="Chen A."/>
            <person name="Palaniappan K."/>
            <person name="Land M."/>
            <person name="Hauser L."/>
            <person name="Chang Y.J."/>
            <person name="Jeffries C.D."/>
            <person name="Chain P."/>
            <person name="Saunders E."/>
            <person name="Brettin T."/>
            <person name="Detter J.C."/>
            <person name="Goker M."/>
            <person name="Bristow J."/>
            <person name="Eisen J.A."/>
            <person name="Markowitz V."/>
            <person name="Hugenholtz P."/>
            <person name="Kyrpides N.C."/>
            <person name="Klenk H.P."/>
            <person name="Han C."/>
        </authorList>
    </citation>
    <scope>NUCLEOTIDE SEQUENCE [LARGE SCALE GENOMIC DNA]</scope>
    <source>
        <strain evidence="8">ATCC 49208 / DSM 771 / VKM B-1644</strain>
    </source>
</reference>
<evidence type="ECO:0000313" key="8">
    <source>
        <dbReference type="Proteomes" id="UP000002217"/>
    </source>
</evidence>
<evidence type="ECO:0000256" key="1">
    <source>
        <dbReference type="ARBA" id="ARBA00023224"/>
    </source>
</evidence>
<keyword evidence="4" id="KW-1133">Transmembrane helix</keyword>
<gene>
    <name evidence="7" type="ordered locus">Dtox_0652</name>
</gene>
<protein>
    <submittedName>
        <fullName evidence="7">Methyl-accepting chemotaxis sensory transducer</fullName>
    </submittedName>
</protein>
<evidence type="ECO:0000256" key="3">
    <source>
        <dbReference type="PROSITE-ProRule" id="PRU00284"/>
    </source>
</evidence>
<keyword evidence="4" id="KW-0472">Membrane</keyword>
<dbReference type="AlphaFoldDB" id="C8W1C3"/>
<feature type="transmembrane region" description="Helical" evidence="4">
    <location>
        <begin position="184"/>
        <end position="203"/>
    </location>
</feature>
<dbReference type="SUPFAM" id="SSF58104">
    <property type="entry name" value="Methyl-accepting chemotaxis protein (MCP) signaling domain"/>
    <property type="match status" value="1"/>
</dbReference>